<name>A0A1C9EHU0_9CAUD</name>
<sequence length="100" mass="10387">MIAVSDQGTAGSLAGAAVAEGKAADRVSQSFPDLDTVDLLAVCDLDVDALVGWQVLHELRLLAAGGIVPVIDLCLRMFGVFPPSEANLAQLPTLFDPRGL</sequence>
<dbReference type="RefSeq" id="YP_009289854.1">
    <property type="nucleotide sequence ID" value="NC_031099.1"/>
</dbReference>
<dbReference type="EMBL" id="KX557279">
    <property type="protein sequence ID" value="AON97338.1"/>
    <property type="molecule type" value="Genomic_DNA"/>
</dbReference>
<gene>
    <name evidence="1" type="primary">45</name>
    <name evidence="1" type="ORF">SEA_HEDWIG_45</name>
</gene>
<evidence type="ECO:0000313" key="2">
    <source>
        <dbReference type="Proteomes" id="UP000203073"/>
    </source>
</evidence>
<reference evidence="2" key="1">
    <citation type="submission" date="2016-07" db="EMBL/GenBank/DDBJ databases">
        <authorList>
            <person name="Florea S."/>
            <person name="Webb J.S."/>
            <person name="Jaromczyk J."/>
            <person name="Schardl C.L."/>
        </authorList>
    </citation>
    <scope>NUCLEOTIDE SEQUENCE [LARGE SCALE GENOMIC DNA]</scope>
</reference>
<accession>A0A1C9EHU0</accession>
<dbReference type="Proteomes" id="UP000203073">
    <property type="component" value="Segment"/>
</dbReference>
<organism evidence="1 2">
    <name type="scientific">Gordonia phage Hedwig</name>
    <dbReference type="NCBI Taxonomy" id="1887648"/>
    <lineage>
        <taxon>Viruses</taxon>
        <taxon>Duplodnaviria</taxon>
        <taxon>Heunggongvirae</taxon>
        <taxon>Uroviricota</taxon>
        <taxon>Caudoviricetes</taxon>
        <taxon>Hedwigvirus</taxon>
        <taxon>Hedwigvirus hedwig</taxon>
    </lineage>
</organism>
<dbReference type="GeneID" id="29056492"/>
<dbReference type="KEGG" id="vg:29056492"/>
<evidence type="ECO:0000313" key="1">
    <source>
        <dbReference type="EMBL" id="AON97338.1"/>
    </source>
</evidence>
<keyword evidence="2" id="KW-1185">Reference proteome</keyword>
<proteinExistence type="predicted"/>
<protein>
    <submittedName>
        <fullName evidence="1">Uncharacterized protein</fullName>
    </submittedName>
</protein>